<proteinExistence type="predicted"/>
<gene>
    <name evidence="1" type="ORF">METZ01_LOCUS6619</name>
</gene>
<dbReference type="EMBL" id="UINC01000347">
    <property type="protein sequence ID" value="SUZ53765.1"/>
    <property type="molecule type" value="Genomic_DNA"/>
</dbReference>
<accession>A0A381NGS5</accession>
<organism evidence="1">
    <name type="scientific">marine metagenome</name>
    <dbReference type="NCBI Taxonomy" id="408172"/>
    <lineage>
        <taxon>unclassified sequences</taxon>
        <taxon>metagenomes</taxon>
        <taxon>ecological metagenomes</taxon>
    </lineage>
</organism>
<reference evidence="1" key="1">
    <citation type="submission" date="2018-05" db="EMBL/GenBank/DDBJ databases">
        <authorList>
            <person name="Lanie J.A."/>
            <person name="Ng W.-L."/>
            <person name="Kazmierczak K.M."/>
            <person name="Andrzejewski T.M."/>
            <person name="Davidsen T.M."/>
            <person name="Wayne K.J."/>
            <person name="Tettelin H."/>
            <person name="Glass J.I."/>
            <person name="Rusch D."/>
            <person name="Podicherti R."/>
            <person name="Tsui H.-C.T."/>
            <person name="Winkler M.E."/>
        </authorList>
    </citation>
    <scope>NUCLEOTIDE SEQUENCE</scope>
</reference>
<name>A0A381NGS5_9ZZZZ</name>
<dbReference type="AlphaFoldDB" id="A0A381NGS5"/>
<sequence>MYEAVCIMSGQAKLILDDRILQASIKEAEEEEEDYGVFDEVKEVSPEDYVEMEKTTSVAVEQFIEGSVKWRKKEKIS</sequence>
<protein>
    <submittedName>
        <fullName evidence="1">Uncharacterized protein</fullName>
    </submittedName>
</protein>
<evidence type="ECO:0000313" key="1">
    <source>
        <dbReference type="EMBL" id="SUZ53765.1"/>
    </source>
</evidence>